<comment type="similarity">
    <text evidence="1">Belongs to the SorC transcriptional regulatory family.</text>
</comment>
<name>A0A1C0A9M1_9FIRM</name>
<dbReference type="RefSeq" id="WP_068716394.1">
    <property type="nucleotide sequence ID" value="NZ_LWDV01000008.1"/>
</dbReference>
<keyword evidence="4" id="KW-0804">Transcription</keyword>
<dbReference type="GO" id="GO:0030246">
    <property type="term" value="F:carbohydrate binding"/>
    <property type="evidence" value="ECO:0007669"/>
    <property type="project" value="InterPro"/>
</dbReference>
<protein>
    <recommendedName>
        <fullName evidence="9">DNA-binding transcriptional regulator LsrR, DeoR family</fullName>
    </recommendedName>
</protein>
<evidence type="ECO:0000259" key="6">
    <source>
        <dbReference type="Pfam" id="PF13545"/>
    </source>
</evidence>
<comment type="caution">
    <text evidence="7">The sequence shown here is derived from an EMBL/GenBank/DDBJ whole genome shotgun (WGS) entry which is preliminary data.</text>
</comment>
<evidence type="ECO:0008006" key="9">
    <source>
        <dbReference type="Google" id="ProtNLM"/>
    </source>
</evidence>
<dbReference type="AlphaFoldDB" id="A0A1C0A9M1"/>
<dbReference type="InterPro" id="IPR036390">
    <property type="entry name" value="WH_DNA-bd_sf"/>
</dbReference>
<dbReference type="SUPFAM" id="SSF46785">
    <property type="entry name" value="Winged helix' DNA-binding domain"/>
    <property type="match status" value="1"/>
</dbReference>
<dbReference type="InterPro" id="IPR012318">
    <property type="entry name" value="HTH_CRP"/>
</dbReference>
<dbReference type="InterPro" id="IPR007324">
    <property type="entry name" value="Sugar-bd_dom_put"/>
</dbReference>
<feature type="domain" description="Sugar-binding" evidence="5">
    <location>
        <begin position="60"/>
        <end position="309"/>
    </location>
</feature>
<evidence type="ECO:0000256" key="2">
    <source>
        <dbReference type="ARBA" id="ARBA00023015"/>
    </source>
</evidence>
<dbReference type="Pfam" id="PF04198">
    <property type="entry name" value="Sugar-bind"/>
    <property type="match status" value="1"/>
</dbReference>
<gene>
    <name evidence="7" type="ORF">U472_05645</name>
</gene>
<evidence type="ECO:0000259" key="5">
    <source>
        <dbReference type="Pfam" id="PF04198"/>
    </source>
</evidence>
<accession>A0A1C0A9M1</accession>
<dbReference type="PANTHER" id="PTHR34294:SF1">
    <property type="entry name" value="TRANSCRIPTIONAL REGULATOR LSRR"/>
    <property type="match status" value="1"/>
</dbReference>
<dbReference type="GO" id="GO:0003677">
    <property type="term" value="F:DNA binding"/>
    <property type="evidence" value="ECO:0007669"/>
    <property type="project" value="UniProtKB-KW"/>
</dbReference>
<dbReference type="Pfam" id="PF13545">
    <property type="entry name" value="HTH_Crp_2"/>
    <property type="match status" value="1"/>
</dbReference>
<dbReference type="Proteomes" id="UP000093514">
    <property type="component" value="Unassembled WGS sequence"/>
</dbReference>
<organism evidence="7 8">
    <name type="scientific">Orenia metallireducens</name>
    <dbReference type="NCBI Taxonomy" id="1413210"/>
    <lineage>
        <taxon>Bacteria</taxon>
        <taxon>Bacillati</taxon>
        <taxon>Bacillota</taxon>
        <taxon>Clostridia</taxon>
        <taxon>Halanaerobiales</taxon>
        <taxon>Halobacteroidaceae</taxon>
        <taxon>Orenia</taxon>
    </lineage>
</organism>
<keyword evidence="2" id="KW-0805">Transcription regulation</keyword>
<dbReference type="GO" id="GO:0006355">
    <property type="term" value="P:regulation of DNA-templated transcription"/>
    <property type="evidence" value="ECO:0007669"/>
    <property type="project" value="InterPro"/>
</dbReference>
<evidence type="ECO:0000256" key="1">
    <source>
        <dbReference type="ARBA" id="ARBA00010466"/>
    </source>
</evidence>
<sequence length="311" mass="34443">MASYEPKLMAKVAELYYKYDLSQQEIADRIKISRVKVSRILTAARKEGIIEVKINYPKDNATRLERKFEEDFGLKEAKIIVSQDASEKVYFNEVAKTAAKHLSEKLGDEDILGVSWGSTLRRVSDYVEPINKEVDIVQLIGNLGSNDVSANTIIHNLARAFGGEYNILPAPAIVDNKTIRDAIISDRKIKEIYEMMNEITVAMVGIGGLNPVSIFIKSGYLLEEDMELLNQAGAIGDICARFFDINGERCNAAFDDRVIGISFEQLKKIPYVIGVVSGAHKAEAILGVMRSGVLDVLITDEITALAVLELI</sequence>
<dbReference type="EMBL" id="LWDV01000008">
    <property type="protein sequence ID" value="OCL26969.1"/>
    <property type="molecule type" value="Genomic_DNA"/>
</dbReference>
<dbReference type="SUPFAM" id="SSF100950">
    <property type="entry name" value="NagB/RpiA/CoA transferase-like"/>
    <property type="match status" value="1"/>
</dbReference>
<keyword evidence="8" id="KW-1185">Reference proteome</keyword>
<proteinExistence type="inferred from homology"/>
<reference evidence="7 8" key="2">
    <citation type="submission" date="2016-08" db="EMBL/GenBank/DDBJ databases">
        <title>Orenia metallireducens sp. nov. strain Z6, a Novel Metal-reducing Firmicute from the Deep Subsurface.</title>
        <authorList>
            <person name="Maxim B.I."/>
            <person name="Kenneth K."/>
            <person name="Flynn T.M."/>
            <person name="Oloughlin E.J."/>
            <person name="Locke R.A."/>
            <person name="Weber J.R."/>
            <person name="Egan S.M."/>
            <person name="Mackie R.I."/>
            <person name="Cann I.K."/>
        </authorList>
    </citation>
    <scope>NUCLEOTIDE SEQUENCE [LARGE SCALE GENOMIC DNA]</scope>
    <source>
        <strain evidence="7 8">Z6</strain>
    </source>
</reference>
<evidence type="ECO:0000313" key="7">
    <source>
        <dbReference type="EMBL" id="OCL26969.1"/>
    </source>
</evidence>
<dbReference type="InterPro" id="IPR051054">
    <property type="entry name" value="SorC_transcr_regulators"/>
</dbReference>
<evidence type="ECO:0000256" key="3">
    <source>
        <dbReference type="ARBA" id="ARBA00023125"/>
    </source>
</evidence>
<dbReference type="PANTHER" id="PTHR34294">
    <property type="entry name" value="TRANSCRIPTIONAL REGULATOR-RELATED"/>
    <property type="match status" value="1"/>
</dbReference>
<dbReference type="InterPro" id="IPR036388">
    <property type="entry name" value="WH-like_DNA-bd_sf"/>
</dbReference>
<dbReference type="Gene3D" id="1.10.10.10">
    <property type="entry name" value="Winged helix-like DNA-binding domain superfamily/Winged helix DNA-binding domain"/>
    <property type="match status" value="1"/>
</dbReference>
<dbReference type="InterPro" id="IPR037171">
    <property type="entry name" value="NagB/RpiA_transferase-like"/>
</dbReference>
<evidence type="ECO:0000313" key="8">
    <source>
        <dbReference type="Proteomes" id="UP000093514"/>
    </source>
</evidence>
<dbReference type="Gene3D" id="3.40.50.1360">
    <property type="match status" value="1"/>
</dbReference>
<dbReference type="OrthoDB" id="58802at2"/>
<keyword evidence="3" id="KW-0238">DNA-binding</keyword>
<reference evidence="8" key="1">
    <citation type="submission" date="2016-07" db="EMBL/GenBank/DDBJ databases">
        <authorList>
            <person name="Florea S."/>
            <person name="Webb J.S."/>
            <person name="Jaromczyk J."/>
            <person name="Schardl C.L."/>
        </authorList>
    </citation>
    <scope>NUCLEOTIDE SEQUENCE [LARGE SCALE GENOMIC DNA]</scope>
    <source>
        <strain evidence="8">Z6</strain>
    </source>
</reference>
<feature type="domain" description="HTH crp-type" evidence="6">
    <location>
        <begin position="19"/>
        <end position="53"/>
    </location>
</feature>
<evidence type="ECO:0000256" key="4">
    <source>
        <dbReference type="ARBA" id="ARBA00023163"/>
    </source>
</evidence>